<sequence length="250" mass="27829">MSRSEQQCREHGSLYNNRQSIEMLLVLLICSYHCQVSEGVKGSNNTSQGYDLYQLRSLAHYDAHPIPNSAQRSKLNLAPAASHERMADGSSRPKLKTTAQSIRSFNGQVNQSTNTPGPEHQNPRVNYPNISGNAWVIIIYVSGWCCWHIHVLDSWVAIIDIVELTGQSGDKAPRDRVPVRSPSILACTIWLESNAIAGAVRWRRNRPSRLGFTSPDPSEAVPTKFPGAFSATPVERALVLDNLKVYQQPR</sequence>
<evidence type="ECO:0000313" key="2">
    <source>
        <dbReference type="EMBL" id="QSS59116.1"/>
    </source>
</evidence>
<dbReference type="VEuPathDB" id="FungiDB:I7I51_08548"/>
<evidence type="ECO:0000313" key="3">
    <source>
        <dbReference type="Proteomes" id="UP000663671"/>
    </source>
</evidence>
<feature type="region of interest" description="Disordered" evidence="1">
    <location>
        <begin position="75"/>
        <end position="95"/>
    </location>
</feature>
<gene>
    <name evidence="2" type="ORF">I7I51_08548</name>
</gene>
<reference evidence="2" key="1">
    <citation type="submission" date="2021-01" db="EMBL/GenBank/DDBJ databases">
        <title>Chromosome-level genome assembly of a human fungal pathogen reveals clustering of transcriptionally co-regulated genes.</title>
        <authorList>
            <person name="Voorhies M."/>
            <person name="Cohen S."/>
            <person name="Shea T.P."/>
            <person name="Petrus S."/>
            <person name="Munoz J.F."/>
            <person name="Poplawski S."/>
            <person name="Goldman W.E."/>
            <person name="Michael T."/>
            <person name="Cuomo C.A."/>
            <person name="Sil A."/>
            <person name="Beyhan S."/>
        </authorList>
    </citation>
    <scope>NUCLEOTIDE SEQUENCE</scope>
    <source>
        <strain evidence="2">WU24</strain>
    </source>
</reference>
<dbReference type="EMBL" id="CP069109">
    <property type="protein sequence ID" value="QSS59116.1"/>
    <property type="molecule type" value="Genomic_DNA"/>
</dbReference>
<accession>A0A8A1LY64</accession>
<organism evidence="2 3">
    <name type="scientific">Ajellomyces capsulatus</name>
    <name type="common">Darling's disease fungus</name>
    <name type="synonym">Histoplasma capsulatum</name>
    <dbReference type="NCBI Taxonomy" id="5037"/>
    <lineage>
        <taxon>Eukaryota</taxon>
        <taxon>Fungi</taxon>
        <taxon>Dikarya</taxon>
        <taxon>Ascomycota</taxon>
        <taxon>Pezizomycotina</taxon>
        <taxon>Eurotiomycetes</taxon>
        <taxon>Eurotiomycetidae</taxon>
        <taxon>Onygenales</taxon>
        <taxon>Ajellomycetaceae</taxon>
        <taxon>Histoplasma</taxon>
    </lineage>
</organism>
<name>A0A8A1LY64_AJECA</name>
<feature type="region of interest" description="Disordered" evidence="1">
    <location>
        <begin position="106"/>
        <end position="125"/>
    </location>
</feature>
<evidence type="ECO:0000256" key="1">
    <source>
        <dbReference type="SAM" id="MobiDB-lite"/>
    </source>
</evidence>
<dbReference type="Proteomes" id="UP000663671">
    <property type="component" value="Chromosome 2"/>
</dbReference>
<dbReference type="OrthoDB" id="10554024at2759"/>
<proteinExistence type="predicted"/>
<protein>
    <submittedName>
        <fullName evidence="2">Uncharacterized protein</fullName>
    </submittedName>
</protein>
<feature type="compositionally biased region" description="Polar residues" evidence="1">
    <location>
        <begin position="106"/>
        <end position="116"/>
    </location>
</feature>
<dbReference type="AlphaFoldDB" id="A0A8A1LY64"/>